<evidence type="ECO:0008006" key="3">
    <source>
        <dbReference type="Google" id="ProtNLM"/>
    </source>
</evidence>
<reference evidence="1 2" key="1">
    <citation type="submission" date="2017-01" db="EMBL/GenBank/DDBJ databases">
        <title>Deconstructing symbiosis and pathogenesis requirements using a combined genomic-metabolomic approach.</title>
        <authorList>
            <person name="Tobias N.J."/>
            <person name="Wolff H."/>
            <person name="Djahanschiri B."/>
            <person name="Ebersberger I."/>
            <person name="Bode H.B."/>
        </authorList>
    </citation>
    <scope>NUCLEOTIDE SEQUENCE [LARGE SCALE GENOMIC DNA]</scope>
    <source>
        <strain evidence="1 2">DSM 4764</strain>
    </source>
</reference>
<name>A0A1Y2SBF9_9GAMM</name>
<evidence type="ECO:0000313" key="2">
    <source>
        <dbReference type="Proteomes" id="UP000194204"/>
    </source>
</evidence>
<dbReference type="STRING" id="40578.Xbed_03514"/>
<sequence>MNEFTLQITLKFDDNADFTLSTERIVSAEPETIYLRTLTNQFQKLVQEDLQSKAEMAQHIAYLVNKTANCYCDEE</sequence>
<proteinExistence type="predicted"/>
<accession>A0A1Y2SBF9</accession>
<dbReference type="RefSeq" id="WP_086114109.1">
    <property type="nucleotide sequence ID" value="NZ_CAWNHF010000154.1"/>
</dbReference>
<dbReference type="AlphaFoldDB" id="A0A1Y2SBF9"/>
<keyword evidence="2" id="KW-1185">Reference proteome</keyword>
<dbReference type="EMBL" id="MUBK01000048">
    <property type="protein sequence ID" value="OTA16042.1"/>
    <property type="molecule type" value="Genomic_DNA"/>
</dbReference>
<dbReference type="Proteomes" id="UP000194204">
    <property type="component" value="Unassembled WGS sequence"/>
</dbReference>
<protein>
    <recommendedName>
        <fullName evidence="3">Phage protein</fullName>
    </recommendedName>
</protein>
<gene>
    <name evidence="1" type="ORF">Xbed_03514</name>
</gene>
<organism evidence="1 2">
    <name type="scientific">Xenorhabdus beddingii</name>
    <dbReference type="NCBI Taxonomy" id="40578"/>
    <lineage>
        <taxon>Bacteria</taxon>
        <taxon>Pseudomonadati</taxon>
        <taxon>Pseudomonadota</taxon>
        <taxon>Gammaproteobacteria</taxon>
        <taxon>Enterobacterales</taxon>
        <taxon>Morganellaceae</taxon>
        <taxon>Xenorhabdus</taxon>
    </lineage>
</organism>
<evidence type="ECO:0000313" key="1">
    <source>
        <dbReference type="EMBL" id="OTA16042.1"/>
    </source>
</evidence>
<comment type="caution">
    <text evidence="1">The sequence shown here is derived from an EMBL/GenBank/DDBJ whole genome shotgun (WGS) entry which is preliminary data.</text>
</comment>